<dbReference type="CDD" id="cd08547">
    <property type="entry name" value="Type_II_cohesin"/>
    <property type="match status" value="1"/>
</dbReference>
<dbReference type="OrthoDB" id="9763643at2"/>
<feature type="domain" description="Two component regulator three Y" evidence="2">
    <location>
        <begin position="207"/>
        <end position="268"/>
    </location>
</feature>
<dbReference type="Pfam" id="PF07495">
    <property type="entry name" value="Y_Y_Y"/>
    <property type="match status" value="5"/>
</dbReference>
<dbReference type="InterPro" id="IPR008965">
    <property type="entry name" value="CBM2/CBM3_carb-bd_dom_sf"/>
</dbReference>
<feature type="domain" description="Two component regulator three Y" evidence="2">
    <location>
        <begin position="385"/>
        <end position="449"/>
    </location>
</feature>
<evidence type="ECO:0000259" key="2">
    <source>
        <dbReference type="Pfam" id="PF07495"/>
    </source>
</evidence>
<organism evidence="3 4">
    <name type="scientific">Clostridium cavendishii DSM 21758</name>
    <dbReference type="NCBI Taxonomy" id="1121302"/>
    <lineage>
        <taxon>Bacteria</taxon>
        <taxon>Bacillati</taxon>
        <taxon>Bacillota</taxon>
        <taxon>Clostridia</taxon>
        <taxon>Eubacteriales</taxon>
        <taxon>Clostridiaceae</taxon>
        <taxon>Clostridium</taxon>
    </lineage>
</organism>
<sequence length="729" mass="83055">MKLKKSICILSLLFFSISIFFEINTTTVLADDSPTIYCNVDKNDIVAGEEFTVTILANNVKNLYGASVDFKYDSSIMTPINATSSCAFNNDHKIYEKITQNDYSNNIFSFITTFLGDYNGTNFASGSLFNIKFKAKRSGSLNLNRESLNIKLSDSNANPIKYNMLYSTINIGQAAKINSINSNVKNNLAIVDNNISINTNATSKYPVLYKYWIKKDDSPWTVLSDYSNKSSIDFNPKSPGNYQISCYVKTNNTYEDPSDFKIFNFKVLEKPSITKLNINESTINLGGKINISTDSNKNNTLFKIWVLENNSWKILQDYSPNNTIDYSPKLNGLYKISVYAKSPDSLSELDDCKIIDFEVLPNATLKVDKNFYTVNNTVNLFTETDSSNDLIYKYWMNENGIWKTLSDYTNLNTFSLSSLTPGDKLFAVYVKNKNSNNDNLALAQKAITIVDPKLTIANSNLDNNISINDEIKIGLTSNIKNPKYKFWIMDSSCKWKVLQDYGDNNILSYIPKEYGNYKLSIYLKDKDSQNEVDDYKILDFSIKPKLSTFTANPNNNSFVYTPIKLTASTKNSTSDLLYKFWVKDSKGWKMIRDYDTNPSFDWIPTSPGNYIFSVYVKNKNSASTVDDNLIIQNYVVADNTIKDISLNKLSNEIYQVNTTVDNSNNLLYKFWYFNGTDWKVLNDYSIDASIKTKNLDFSSGKISVYIKNKNSKNEYDNFKIVNLKDVKLN</sequence>
<feature type="domain" description="Two component regulator three Y" evidence="2">
    <location>
        <begin position="480"/>
        <end position="543"/>
    </location>
</feature>
<reference evidence="3 4" key="1">
    <citation type="submission" date="2016-11" db="EMBL/GenBank/DDBJ databases">
        <authorList>
            <person name="Jaros S."/>
            <person name="Januszkiewicz K."/>
            <person name="Wedrychowicz H."/>
        </authorList>
    </citation>
    <scope>NUCLEOTIDE SEQUENCE [LARGE SCALE GENOMIC DNA]</scope>
    <source>
        <strain evidence="3 4">DSM 21758</strain>
    </source>
</reference>
<protein>
    <submittedName>
        <fullName evidence="3">Y_Y_Y domain-containing protein</fullName>
    </submittedName>
</protein>
<keyword evidence="1" id="KW-0732">Signal</keyword>
<dbReference type="EMBL" id="FQZB01000014">
    <property type="protein sequence ID" value="SHK16406.1"/>
    <property type="molecule type" value="Genomic_DNA"/>
</dbReference>
<dbReference type="Gene3D" id="2.60.40.680">
    <property type="match status" value="1"/>
</dbReference>
<dbReference type="SUPFAM" id="SSF49384">
    <property type="entry name" value="Carbohydrate-binding domain"/>
    <property type="match status" value="1"/>
</dbReference>
<dbReference type="Proteomes" id="UP000184310">
    <property type="component" value="Unassembled WGS sequence"/>
</dbReference>
<evidence type="ECO:0000256" key="1">
    <source>
        <dbReference type="SAM" id="SignalP"/>
    </source>
</evidence>
<feature type="chain" id="PRO_5012161002" evidence="1">
    <location>
        <begin position="31"/>
        <end position="729"/>
    </location>
</feature>
<evidence type="ECO:0000313" key="3">
    <source>
        <dbReference type="EMBL" id="SHK16406.1"/>
    </source>
</evidence>
<dbReference type="GO" id="GO:0030246">
    <property type="term" value="F:carbohydrate binding"/>
    <property type="evidence" value="ECO:0007669"/>
    <property type="project" value="InterPro"/>
</dbReference>
<dbReference type="RefSeq" id="WP_072990395.1">
    <property type="nucleotide sequence ID" value="NZ_FQZB01000014.1"/>
</dbReference>
<keyword evidence="4" id="KW-1185">Reference proteome</keyword>
<evidence type="ECO:0000313" key="4">
    <source>
        <dbReference type="Proteomes" id="UP000184310"/>
    </source>
</evidence>
<proteinExistence type="predicted"/>
<feature type="domain" description="Two component regulator three Y" evidence="2">
    <location>
        <begin position="295"/>
        <end position="360"/>
    </location>
</feature>
<name>A0A1M6Q8C6_9CLOT</name>
<dbReference type="InterPro" id="IPR011123">
    <property type="entry name" value="Y_Y_Y"/>
</dbReference>
<feature type="domain" description="Two component regulator three Y" evidence="2">
    <location>
        <begin position="571"/>
        <end position="627"/>
    </location>
</feature>
<dbReference type="AlphaFoldDB" id="A0A1M6Q8C6"/>
<accession>A0A1M6Q8C6</accession>
<gene>
    <name evidence="3" type="ORF">SAMN02745163_03317</name>
</gene>
<feature type="signal peptide" evidence="1">
    <location>
        <begin position="1"/>
        <end position="30"/>
    </location>
</feature>
<dbReference type="STRING" id="1121302.SAMN02745163_03317"/>